<evidence type="ECO:0000256" key="2">
    <source>
        <dbReference type="ARBA" id="ARBA00009749"/>
    </source>
</evidence>
<dbReference type="Proteomes" id="UP000604083">
    <property type="component" value="Unassembled WGS sequence"/>
</dbReference>
<dbReference type="CDD" id="cd04606">
    <property type="entry name" value="CBS_pair_Mg_transporter"/>
    <property type="match status" value="1"/>
</dbReference>
<comment type="caution">
    <text evidence="11">The sequence shown here is derived from an EMBL/GenBank/DDBJ whole genome shotgun (WGS) entry which is preliminary data.</text>
</comment>
<dbReference type="InterPro" id="IPR006667">
    <property type="entry name" value="SLC41_membr_dom"/>
</dbReference>
<dbReference type="InterPro" id="IPR006668">
    <property type="entry name" value="Mg_transptr_MgtE_intracell_dom"/>
</dbReference>
<keyword evidence="6 9" id="KW-1133">Transmembrane helix</keyword>
<proteinExistence type="inferred from homology"/>
<evidence type="ECO:0000256" key="6">
    <source>
        <dbReference type="ARBA" id="ARBA00022989"/>
    </source>
</evidence>
<comment type="caution">
    <text evidence="9">Lacks conserved residue(s) required for the propagation of feature annotation.</text>
</comment>
<keyword evidence="5 9" id="KW-0460">Magnesium</keyword>
<dbReference type="GO" id="GO:0015095">
    <property type="term" value="F:magnesium ion transmembrane transporter activity"/>
    <property type="evidence" value="ECO:0007669"/>
    <property type="project" value="UniProtKB-UniRule"/>
</dbReference>
<dbReference type="PROSITE" id="PS51371">
    <property type="entry name" value="CBS"/>
    <property type="match status" value="2"/>
</dbReference>
<dbReference type="PANTHER" id="PTHR41394:SF5">
    <property type="entry name" value="SLC41A_MGTE INTEGRAL MEMBRANE DOMAIN-CONTAINING PROTEIN"/>
    <property type="match status" value="1"/>
</dbReference>
<name>A0A934RSS5_9BACT</name>
<dbReference type="Gene3D" id="1.10.357.20">
    <property type="entry name" value="SLC41 divalent cation transporters, integral membrane domain"/>
    <property type="match status" value="1"/>
</dbReference>
<dbReference type="Gene3D" id="3.10.580.10">
    <property type="entry name" value="CBS-domain"/>
    <property type="match status" value="1"/>
</dbReference>
<organism evidence="11 12">
    <name type="scientific">Roseibacillus ishigakijimensis</name>
    <dbReference type="NCBI Taxonomy" id="454146"/>
    <lineage>
        <taxon>Bacteria</taxon>
        <taxon>Pseudomonadati</taxon>
        <taxon>Verrucomicrobiota</taxon>
        <taxon>Verrucomicrobiia</taxon>
        <taxon>Verrucomicrobiales</taxon>
        <taxon>Verrucomicrobiaceae</taxon>
        <taxon>Roseibacillus</taxon>
    </lineage>
</organism>
<comment type="subcellular location">
    <subcellularLocation>
        <location evidence="9">Cell membrane</location>
        <topology evidence="9">Multi-pass membrane protein</topology>
    </subcellularLocation>
    <subcellularLocation>
        <location evidence="1">Membrane</location>
        <topology evidence="1">Multi-pass membrane protein</topology>
    </subcellularLocation>
</comment>
<accession>A0A934RSS5</accession>
<keyword evidence="4 9" id="KW-0812">Transmembrane</keyword>
<dbReference type="InterPro" id="IPR000644">
    <property type="entry name" value="CBS_dom"/>
</dbReference>
<dbReference type="InterPro" id="IPR046342">
    <property type="entry name" value="CBS_dom_sf"/>
</dbReference>
<feature type="transmembrane region" description="Helical" evidence="9">
    <location>
        <begin position="438"/>
        <end position="461"/>
    </location>
</feature>
<comment type="similarity">
    <text evidence="2 9">Belongs to the SLC41A transporter family.</text>
</comment>
<dbReference type="EMBL" id="JAENIO010000022">
    <property type="protein sequence ID" value="MBK1834384.1"/>
    <property type="molecule type" value="Genomic_DNA"/>
</dbReference>
<dbReference type="GO" id="GO:0046872">
    <property type="term" value="F:metal ion binding"/>
    <property type="evidence" value="ECO:0007669"/>
    <property type="project" value="UniProtKB-KW"/>
</dbReference>
<dbReference type="AlphaFoldDB" id="A0A934RSS5"/>
<dbReference type="SUPFAM" id="SSF158791">
    <property type="entry name" value="MgtE N-terminal domain-like"/>
    <property type="match status" value="1"/>
</dbReference>
<evidence type="ECO:0000313" key="12">
    <source>
        <dbReference type="Proteomes" id="UP000604083"/>
    </source>
</evidence>
<keyword evidence="7 9" id="KW-0472">Membrane</keyword>
<evidence type="ECO:0000256" key="1">
    <source>
        <dbReference type="ARBA" id="ARBA00004141"/>
    </source>
</evidence>
<evidence type="ECO:0000256" key="4">
    <source>
        <dbReference type="ARBA" id="ARBA00022692"/>
    </source>
</evidence>
<dbReference type="NCBIfam" id="TIGR00400">
    <property type="entry name" value="mgtE"/>
    <property type="match status" value="1"/>
</dbReference>
<dbReference type="Pfam" id="PF01769">
    <property type="entry name" value="MgtE"/>
    <property type="match status" value="1"/>
</dbReference>
<feature type="transmembrane region" description="Helical" evidence="9">
    <location>
        <begin position="299"/>
        <end position="318"/>
    </location>
</feature>
<feature type="transmembrane region" description="Helical" evidence="9">
    <location>
        <begin position="373"/>
        <end position="394"/>
    </location>
</feature>
<dbReference type="Pfam" id="PF03448">
    <property type="entry name" value="MgtE_N"/>
    <property type="match status" value="1"/>
</dbReference>
<dbReference type="InterPro" id="IPR006669">
    <property type="entry name" value="MgtE_transporter"/>
</dbReference>
<evidence type="ECO:0000256" key="5">
    <source>
        <dbReference type="ARBA" id="ARBA00022842"/>
    </source>
</evidence>
<dbReference type="Gene3D" id="1.25.60.10">
    <property type="entry name" value="MgtE N-terminal domain-like"/>
    <property type="match status" value="1"/>
</dbReference>
<evidence type="ECO:0000259" key="10">
    <source>
        <dbReference type="PROSITE" id="PS51371"/>
    </source>
</evidence>
<dbReference type="PANTHER" id="PTHR41394">
    <property type="entry name" value="MAGNESIUM TRANSPORTER MGTE"/>
    <property type="match status" value="1"/>
</dbReference>
<dbReference type="InterPro" id="IPR038076">
    <property type="entry name" value="MgtE_N_sf"/>
</dbReference>
<evidence type="ECO:0000256" key="3">
    <source>
        <dbReference type="ARBA" id="ARBA00022448"/>
    </source>
</evidence>
<sequence length="465" mass="50713">MNPPETVIELIDEIDESETWQALEEALQAEDATTTKEILDGLEAEDQARAVSRLSAENREALVTTLPHEDFAQLLQELPEAQAVELLETLPSEQTAPAVGHLPPETSSRLLRELEDEDSAEILGEIADADSLTELKARLTYTEGCAGSLMRGSPVNFHQDTTVRELLDDLHDRAEDYSDRDIQYLYVVDEEKKLKGVLQLRQLFWAPRSKTIRELMIPDPLSVSDKLDFHDLAEIFKKKPFLGLPVVDDEGRLLGVVPRDTVQRETSDEQTELYLQSQGIVDGEELRSMPLLDRCRKRLAWLAPNIVLNLAAASVIAANEATLQEVIALAVFLPIVSDMSGCSGNQAVAVSIRELTLGILKPKDFIRVISKEGLVGIINGTLLGLLLGAVAAIWKGNLVLGAVVATALALNTVLSVLLGGLVPLLLKSRKVDPALASGPILTTCTDMCGFFLVLSLASAVLQHLV</sequence>
<feature type="domain" description="CBS" evidence="10">
    <location>
        <begin position="216"/>
        <end position="272"/>
    </location>
</feature>
<keyword evidence="3 9" id="KW-0813">Transport</keyword>
<feature type="transmembrane region" description="Helical" evidence="9">
    <location>
        <begin position="400"/>
        <end position="426"/>
    </location>
</feature>
<keyword evidence="12" id="KW-1185">Reference proteome</keyword>
<dbReference type="InterPro" id="IPR036739">
    <property type="entry name" value="SLC41_membr_dom_sf"/>
</dbReference>
<dbReference type="GO" id="GO:0005886">
    <property type="term" value="C:plasma membrane"/>
    <property type="evidence" value="ECO:0007669"/>
    <property type="project" value="UniProtKB-SubCell"/>
</dbReference>
<gene>
    <name evidence="11" type="primary">mgtE</name>
    <name evidence="11" type="ORF">JIN78_09965</name>
</gene>
<feature type="domain" description="CBS" evidence="10">
    <location>
        <begin position="150"/>
        <end position="215"/>
    </location>
</feature>
<evidence type="ECO:0000256" key="8">
    <source>
        <dbReference type="PROSITE-ProRule" id="PRU00703"/>
    </source>
</evidence>
<reference evidence="11" key="1">
    <citation type="submission" date="2021-01" db="EMBL/GenBank/DDBJ databases">
        <title>Modified the classification status of verrucomicrobia.</title>
        <authorList>
            <person name="Feng X."/>
        </authorList>
    </citation>
    <scope>NUCLEOTIDE SEQUENCE</scope>
    <source>
        <strain evidence="11">KCTC 12986</strain>
    </source>
</reference>
<dbReference type="RefSeq" id="WP_200391816.1">
    <property type="nucleotide sequence ID" value="NZ_JAENIO010000022.1"/>
</dbReference>
<dbReference type="Pfam" id="PF00571">
    <property type="entry name" value="CBS"/>
    <property type="match status" value="2"/>
</dbReference>
<dbReference type="SMART" id="SM00924">
    <property type="entry name" value="MgtE_N"/>
    <property type="match status" value="1"/>
</dbReference>
<evidence type="ECO:0000313" key="11">
    <source>
        <dbReference type="EMBL" id="MBK1834384.1"/>
    </source>
</evidence>
<dbReference type="SUPFAM" id="SSF54631">
    <property type="entry name" value="CBS-domain pair"/>
    <property type="match status" value="1"/>
</dbReference>
<evidence type="ECO:0000256" key="7">
    <source>
        <dbReference type="ARBA" id="ARBA00023136"/>
    </source>
</evidence>
<dbReference type="SUPFAM" id="SSF161093">
    <property type="entry name" value="MgtE membrane domain-like"/>
    <property type="match status" value="1"/>
</dbReference>
<protein>
    <recommendedName>
        <fullName evidence="9">Magnesium transporter MgtE</fullName>
    </recommendedName>
</protein>
<comment type="subunit">
    <text evidence="9">Homodimer.</text>
</comment>
<comment type="function">
    <text evidence="9">Acts as a magnesium transporter.</text>
</comment>
<keyword evidence="8" id="KW-0129">CBS domain</keyword>
<evidence type="ECO:0000256" key="9">
    <source>
        <dbReference type="RuleBase" id="RU362011"/>
    </source>
</evidence>
<dbReference type="SMART" id="SM00116">
    <property type="entry name" value="CBS"/>
    <property type="match status" value="2"/>
</dbReference>
<keyword evidence="9" id="KW-0479">Metal-binding</keyword>
<keyword evidence="9" id="KW-1003">Cell membrane</keyword>